<dbReference type="Gene3D" id="3.40.50.720">
    <property type="entry name" value="NAD(P)-binding Rossmann-like Domain"/>
    <property type="match status" value="1"/>
</dbReference>
<organism evidence="2 3">
    <name type="scientific">Thalassospira xiamenensis</name>
    <dbReference type="NCBI Taxonomy" id="220697"/>
    <lineage>
        <taxon>Bacteria</taxon>
        <taxon>Pseudomonadati</taxon>
        <taxon>Pseudomonadota</taxon>
        <taxon>Alphaproteobacteria</taxon>
        <taxon>Rhodospirillales</taxon>
        <taxon>Thalassospiraceae</taxon>
        <taxon>Thalassospira</taxon>
    </lineage>
</organism>
<dbReference type="GO" id="GO:0005737">
    <property type="term" value="C:cytoplasm"/>
    <property type="evidence" value="ECO:0007669"/>
    <property type="project" value="TreeGrafter"/>
</dbReference>
<reference evidence="2 3" key="1">
    <citation type="submission" date="2014-07" db="EMBL/GenBank/DDBJ databases">
        <title>Draft genome sequence of Thalassospira xiamenensis IB13.</title>
        <authorList>
            <person name="Lai Q."/>
            <person name="Shao Z."/>
        </authorList>
    </citation>
    <scope>NUCLEOTIDE SEQUENCE [LARGE SCALE GENOMIC DNA]</scope>
    <source>
        <strain evidence="2 3">IB13</strain>
    </source>
</reference>
<evidence type="ECO:0000313" key="3">
    <source>
        <dbReference type="Proteomes" id="UP000252266"/>
    </source>
</evidence>
<feature type="domain" description="NAD-dependent epimerase/dehydratase" evidence="1">
    <location>
        <begin position="3"/>
        <end position="220"/>
    </location>
</feature>
<dbReference type="SUPFAM" id="SSF51735">
    <property type="entry name" value="NAD(P)-binding Rossmann-fold domains"/>
    <property type="match status" value="1"/>
</dbReference>
<dbReference type="InterPro" id="IPR001509">
    <property type="entry name" value="Epimerase_deHydtase"/>
</dbReference>
<dbReference type="AlphaFoldDB" id="A0A367WWP4"/>
<accession>A0A367WWP4</accession>
<gene>
    <name evidence="2" type="ORF">TH44_20365</name>
</gene>
<name>A0A367WWP4_9PROT</name>
<evidence type="ECO:0000259" key="1">
    <source>
        <dbReference type="Pfam" id="PF01370"/>
    </source>
</evidence>
<dbReference type="RefSeq" id="WP_147253518.1">
    <property type="nucleotide sequence ID" value="NZ_JPWJ01000013.1"/>
</dbReference>
<dbReference type="Pfam" id="PF01370">
    <property type="entry name" value="Epimerase"/>
    <property type="match status" value="1"/>
</dbReference>
<proteinExistence type="predicted"/>
<dbReference type="EMBL" id="JPWJ01000013">
    <property type="protein sequence ID" value="RCK45875.1"/>
    <property type="molecule type" value="Genomic_DNA"/>
</dbReference>
<dbReference type="PANTHER" id="PTHR48079">
    <property type="entry name" value="PROTEIN YEEZ"/>
    <property type="match status" value="1"/>
</dbReference>
<comment type="caution">
    <text evidence="2">The sequence shown here is derived from an EMBL/GenBank/DDBJ whole genome shotgun (WGS) entry which is preliminary data.</text>
</comment>
<dbReference type="Proteomes" id="UP000252266">
    <property type="component" value="Unassembled WGS sequence"/>
</dbReference>
<dbReference type="InterPro" id="IPR036291">
    <property type="entry name" value="NAD(P)-bd_dom_sf"/>
</dbReference>
<dbReference type="PANTHER" id="PTHR48079:SF6">
    <property type="entry name" value="NAD(P)-BINDING DOMAIN-CONTAINING PROTEIN-RELATED"/>
    <property type="match status" value="1"/>
</dbReference>
<dbReference type="GO" id="GO:0004029">
    <property type="term" value="F:aldehyde dehydrogenase (NAD+) activity"/>
    <property type="evidence" value="ECO:0007669"/>
    <property type="project" value="TreeGrafter"/>
</dbReference>
<sequence length="327" mass="35385">MRVFIMGGSGLIGSAIVRNLLAHGHDVLALARNSNSVTQLEAAGAKTLWGDIADPAHWCSALPTVDAAIHAACDFTADMTAIDANLLDHLIPSLSRSGNRPRFIYTGGTWLYPDIGTRKIPDNENSAFDPVSGFEWMITGLNRILSEPDICGMVIHPGCVYGTDPSRNLGALSRNITEACGLRPLTIPGRPSICHTMVHTDDLADLYRLMLENGAPGQSYLGVAINGLSVGKIARKVAQYFGQWGWATLPVTTIIDPAQACYHFGSWANGLFRNQYMTSDRATNDLGWSPRHIDIDADLATISTRLRSEGKLMSADRIQSNNAANDH</sequence>
<evidence type="ECO:0000313" key="2">
    <source>
        <dbReference type="EMBL" id="RCK45875.1"/>
    </source>
</evidence>
<protein>
    <recommendedName>
        <fullName evidence="1">NAD-dependent epimerase/dehydratase domain-containing protein</fullName>
    </recommendedName>
</protein>
<dbReference type="InterPro" id="IPR051783">
    <property type="entry name" value="NAD(P)-dependent_oxidoreduct"/>
</dbReference>